<dbReference type="AlphaFoldDB" id="A0A397ILQ1"/>
<protein>
    <submittedName>
        <fullName evidence="1">Uncharacterized protein</fullName>
    </submittedName>
</protein>
<dbReference type="EMBL" id="PQFF01000213">
    <property type="protein sequence ID" value="RHZ73630.1"/>
    <property type="molecule type" value="Genomic_DNA"/>
</dbReference>
<organism evidence="1 2">
    <name type="scientific">Diversispora epigaea</name>
    <dbReference type="NCBI Taxonomy" id="1348612"/>
    <lineage>
        <taxon>Eukaryota</taxon>
        <taxon>Fungi</taxon>
        <taxon>Fungi incertae sedis</taxon>
        <taxon>Mucoromycota</taxon>
        <taxon>Glomeromycotina</taxon>
        <taxon>Glomeromycetes</taxon>
        <taxon>Diversisporales</taxon>
        <taxon>Diversisporaceae</taxon>
        <taxon>Diversispora</taxon>
    </lineage>
</organism>
<gene>
    <name evidence="1" type="ORF">Glove_230g10</name>
</gene>
<evidence type="ECO:0000313" key="2">
    <source>
        <dbReference type="Proteomes" id="UP000266861"/>
    </source>
</evidence>
<name>A0A397ILQ1_9GLOM</name>
<comment type="caution">
    <text evidence="1">The sequence shown here is derived from an EMBL/GenBank/DDBJ whole genome shotgun (WGS) entry which is preliminary data.</text>
</comment>
<accession>A0A397ILQ1</accession>
<proteinExistence type="predicted"/>
<keyword evidence="2" id="KW-1185">Reference proteome</keyword>
<sequence>MKVEGIIHMNYNCSCNEKPLLDVVSRLIILLQHLQIKFQQTEIALWTLQVASLDEVCKAIGHHLIRKLYERTKLSKDFSRRNCQCESEEFNQRNLKELQVDQKYNEDHKEDCWSITICEVAKNLTDNQDLDVETWHEKK</sequence>
<reference evidence="1 2" key="1">
    <citation type="submission" date="2018-08" db="EMBL/GenBank/DDBJ databases">
        <title>Genome and evolution of the arbuscular mycorrhizal fungus Diversispora epigaea (formerly Glomus versiforme) and its bacterial endosymbionts.</title>
        <authorList>
            <person name="Sun X."/>
            <person name="Fei Z."/>
            <person name="Harrison M."/>
        </authorList>
    </citation>
    <scope>NUCLEOTIDE SEQUENCE [LARGE SCALE GENOMIC DNA]</scope>
    <source>
        <strain evidence="1 2">IT104</strain>
    </source>
</reference>
<dbReference type="Proteomes" id="UP000266861">
    <property type="component" value="Unassembled WGS sequence"/>
</dbReference>
<evidence type="ECO:0000313" key="1">
    <source>
        <dbReference type="EMBL" id="RHZ73630.1"/>
    </source>
</evidence>